<dbReference type="Pfam" id="PF00501">
    <property type="entry name" value="AMP-binding"/>
    <property type="match status" value="1"/>
</dbReference>
<sequence length="520" mass="57130">MTGGARPVNPAEVLRRNAEECGDDVALICGDTRQTHRELHERARKLVHVLRRAGIEQGERVALLVDNGPASLELLAGVTLGGFVRCPLYTHDLAERHRYLLDLTESAALIIEAKYYPALEPALRESATVRTVIVMGEQPGVPGYERLMTEAPADPVEIDLDPEAPYQIRFSAGTTGFPKGILHSLRGWMAVGAETLAGIEPALNHEDRYLAAGPLSHAAGVPVWPVLTAGGAIVVMPSFDVGEFVELVERERVTLSVLVATMVQMITRHPDVGSRDLSSLRLVLYGASPIPESVLVDALELWGNIMHQSYGQSEAIPVAALLPEHHIVDGTPAQRRWLRSAGRATPSSGIRIVDDADRELPAGEIGEITVHSPGRMVEIWRDPEATAARITPDGWVRTRDMGWLDEDGFLYLADRKEDMIISGGFNIWPAELENALTAHPGVREAAVVGIPHPKWGETPYAEIVRDERHDDEVSEAELIDWTRQRLGSVKKVTSVRFVDELPRTPVGKVLRRVVRERATT</sequence>
<dbReference type="RefSeq" id="WP_210024821.1">
    <property type="nucleotide sequence ID" value="NZ_JAGINU010000001.1"/>
</dbReference>
<dbReference type="PANTHER" id="PTHR24096:SF267">
    <property type="entry name" value="MALONATE--COA LIGASE ACSF3, MITOCHONDRIAL"/>
    <property type="match status" value="1"/>
</dbReference>
<feature type="domain" description="AMP-binding enzyme C-terminal" evidence="2">
    <location>
        <begin position="431"/>
        <end position="508"/>
    </location>
</feature>
<dbReference type="Gene3D" id="3.30.300.30">
    <property type="match status" value="1"/>
</dbReference>
<dbReference type="PROSITE" id="PS00455">
    <property type="entry name" value="AMP_BINDING"/>
    <property type="match status" value="1"/>
</dbReference>
<dbReference type="InterPro" id="IPR042099">
    <property type="entry name" value="ANL_N_sf"/>
</dbReference>
<reference evidence="3 4" key="1">
    <citation type="submission" date="2021-03" db="EMBL/GenBank/DDBJ databases">
        <title>Sequencing the genomes of 1000 actinobacteria strains.</title>
        <authorList>
            <person name="Klenk H.-P."/>
        </authorList>
    </citation>
    <scope>NUCLEOTIDE SEQUENCE [LARGE SCALE GENOMIC DNA]</scope>
    <source>
        <strain evidence="3 4">DSM 45256</strain>
    </source>
</reference>
<keyword evidence="3" id="KW-0436">Ligase</keyword>
<dbReference type="InterPro" id="IPR000873">
    <property type="entry name" value="AMP-dep_synth/lig_dom"/>
</dbReference>
<dbReference type="InterPro" id="IPR025110">
    <property type="entry name" value="AMP-bd_C"/>
</dbReference>
<feature type="domain" description="AMP-dependent synthetase/ligase" evidence="1">
    <location>
        <begin position="14"/>
        <end position="376"/>
    </location>
</feature>
<organism evidence="3 4">
    <name type="scientific">Pseudonocardia parietis</name>
    <dbReference type="NCBI Taxonomy" id="570936"/>
    <lineage>
        <taxon>Bacteria</taxon>
        <taxon>Bacillati</taxon>
        <taxon>Actinomycetota</taxon>
        <taxon>Actinomycetes</taxon>
        <taxon>Pseudonocardiales</taxon>
        <taxon>Pseudonocardiaceae</taxon>
        <taxon>Pseudonocardia</taxon>
    </lineage>
</organism>
<dbReference type="GO" id="GO:0016874">
    <property type="term" value="F:ligase activity"/>
    <property type="evidence" value="ECO:0007669"/>
    <property type="project" value="UniProtKB-KW"/>
</dbReference>
<comment type="caution">
    <text evidence="3">The sequence shown here is derived from an EMBL/GenBank/DDBJ whole genome shotgun (WGS) entry which is preliminary data.</text>
</comment>
<dbReference type="PANTHER" id="PTHR24096">
    <property type="entry name" value="LONG-CHAIN-FATTY-ACID--COA LIGASE"/>
    <property type="match status" value="1"/>
</dbReference>
<gene>
    <name evidence="3" type="ORF">JOF36_000504</name>
</gene>
<evidence type="ECO:0000313" key="4">
    <source>
        <dbReference type="Proteomes" id="UP001519295"/>
    </source>
</evidence>
<accession>A0ABS4VM38</accession>
<proteinExistence type="predicted"/>
<dbReference type="Pfam" id="PF13193">
    <property type="entry name" value="AMP-binding_C"/>
    <property type="match status" value="1"/>
</dbReference>
<dbReference type="Proteomes" id="UP001519295">
    <property type="component" value="Unassembled WGS sequence"/>
</dbReference>
<dbReference type="SUPFAM" id="SSF56801">
    <property type="entry name" value="Acetyl-CoA synthetase-like"/>
    <property type="match status" value="1"/>
</dbReference>
<evidence type="ECO:0000259" key="1">
    <source>
        <dbReference type="Pfam" id="PF00501"/>
    </source>
</evidence>
<evidence type="ECO:0000259" key="2">
    <source>
        <dbReference type="Pfam" id="PF13193"/>
    </source>
</evidence>
<name>A0ABS4VM38_9PSEU</name>
<dbReference type="EMBL" id="JAGINU010000001">
    <property type="protein sequence ID" value="MBP2364808.1"/>
    <property type="molecule type" value="Genomic_DNA"/>
</dbReference>
<keyword evidence="4" id="KW-1185">Reference proteome</keyword>
<dbReference type="InterPro" id="IPR020845">
    <property type="entry name" value="AMP-binding_CS"/>
</dbReference>
<protein>
    <submittedName>
        <fullName evidence="3">Acyl-CoA synthetase (AMP-forming)/AMP-acid ligase II</fullName>
    </submittedName>
</protein>
<evidence type="ECO:0000313" key="3">
    <source>
        <dbReference type="EMBL" id="MBP2364808.1"/>
    </source>
</evidence>
<dbReference type="Gene3D" id="3.40.50.12780">
    <property type="entry name" value="N-terminal domain of ligase-like"/>
    <property type="match status" value="1"/>
</dbReference>
<dbReference type="InterPro" id="IPR045851">
    <property type="entry name" value="AMP-bd_C_sf"/>
</dbReference>